<feature type="transmembrane region" description="Helical" evidence="2">
    <location>
        <begin position="16"/>
        <end position="34"/>
    </location>
</feature>
<dbReference type="AlphaFoldDB" id="A0A328N6X7"/>
<reference evidence="3 4" key="1">
    <citation type="submission" date="2018-03" db="EMBL/GenBank/DDBJ databases">
        <title>Defining the species Micromonospora saelicesensis and Micromonospora noduli under the framework of genomics.</title>
        <authorList>
            <person name="Riesco R."/>
            <person name="Trujillo M.E."/>
        </authorList>
    </citation>
    <scope>NUCLEOTIDE SEQUENCE [LARGE SCALE GENOMIC DNA]</scope>
    <source>
        <strain evidence="3 4">LAH08</strain>
    </source>
</reference>
<proteinExistence type="predicted"/>
<sequence>MPGAAPSRPSWRRTGSALLAVGVLLVVVAFWLPAWRSVYLDRTETTPGSKVLGWALPFAVTAAVFAALSLANTGPARWVWRQASLGVLISNVLACGSLTGTYWYFEAEDPYARHELISTGPGAGLLLALLGYLLIPLAGSLPDGQKRTDEPSNDRPKHDRPDQTQ</sequence>
<organism evidence="3 4">
    <name type="scientific">Micromonospora noduli</name>
    <dbReference type="NCBI Taxonomy" id="709876"/>
    <lineage>
        <taxon>Bacteria</taxon>
        <taxon>Bacillati</taxon>
        <taxon>Actinomycetota</taxon>
        <taxon>Actinomycetes</taxon>
        <taxon>Micromonosporales</taxon>
        <taxon>Micromonosporaceae</taxon>
        <taxon>Micromonospora</taxon>
    </lineage>
</organism>
<gene>
    <name evidence="3" type="ORF">LAH08_03678</name>
</gene>
<feature type="compositionally biased region" description="Basic and acidic residues" evidence="1">
    <location>
        <begin position="144"/>
        <end position="165"/>
    </location>
</feature>
<name>A0A328N6X7_9ACTN</name>
<evidence type="ECO:0000256" key="1">
    <source>
        <dbReference type="SAM" id="MobiDB-lite"/>
    </source>
</evidence>
<dbReference type="Proteomes" id="UP000248966">
    <property type="component" value="Unassembled WGS sequence"/>
</dbReference>
<feature type="region of interest" description="Disordered" evidence="1">
    <location>
        <begin position="143"/>
        <end position="165"/>
    </location>
</feature>
<accession>A0A328N6X7</accession>
<protein>
    <submittedName>
        <fullName evidence="3">Uncharacterized protein</fullName>
    </submittedName>
</protein>
<feature type="transmembrane region" description="Helical" evidence="2">
    <location>
        <begin position="117"/>
        <end position="138"/>
    </location>
</feature>
<keyword evidence="2" id="KW-1133">Transmembrane helix</keyword>
<evidence type="ECO:0000256" key="2">
    <source>
        <dbReference type="SAM" id="Phobius"/>
    </source>
</evidence>
<feature type="transmembrane region" description="Helical" evidence="2">
    <location>
        <begin position="54"/>
        <end position="71"/>
    </location>
</feature>
<evidence type="ECO:0000313" key="3">
    <source>
        <dbReference type="EMBL" id="RAN98946.1"/>
    </source>
</evidence>
<keyword evidence="2" id="KW-0812">Transmembrane</keyword>
<dbReference type="EMBL" id="PYAA01000023">
    <property type="protein sequence ID" value="RAN98946.1"/>
    <property type="molecule type" value="Genomic_DNA"/>
</dbReference>
<evidence type="ECO:0000313" key="4">
    <source>
        <dbReference type="Proteomes" id="UP000248966"/>
    </source>
</evidence>
<keyword evidence="2" id="KW-0472">Membrane</keyword>
<comment type="caution">
    <text evidence="3">The sequence shown here is derived from an EMBL/GenBank/DDBJ whole genome shotgun (WGS) entry which is preliminary data.</text>
</comment>
<feature type="transmembrane region" description="Helical" evidence="2">
    <location>
        <begin position="83"/>
        <end position="105"/>
    </location>
</feature>